<dbReference type="Proteomes" id="UP000538666">
    <property type="component" value="Unassembled WGS sequence"/>
</dbReference>
<sequence length="182" mass="19556">MAAATILNVGEDLCHRVPVMETAGFDVYHSECSVSGIHVAFAQAKVFSAIAFQSPRYPLLPTVMSTARSLSRAPFVLFDDPSVDSDERAFDLIISSQMPPAVWLKSLQSAIEDARRISLFSRQLCEESAAARAVSRALRAAAEENRRTPIPSCSAWCGEADEGPESPGPGWIPPAPDAKPGI</sequence>
<dbReference type="RefSeq" id="WP_050062023.1">
    <property type="nucleotide sequence ID" value="NZ_JACHEK010000002.1"/>
</dbReference>
<reference evidence="2 3" key="1">
    <citation type="submission" date="2020-08" db="EMBL/GenBank/DDBJ databases">
        <title>Genomic Encyclopedia of Type Strains, Phase IV (KMG-IV): sequencing the most valuable type-strain genomes for metagenomic binning, comparative biology and taxonomic classification.</title>
        <authorList>
            <person name="Goeker M."/>
        </authorList>
    </citation>
    <scope>NUCLEOTIDE SEQUENCE [LARGE SCALE GENOMIC DNA]</scope>
    <source>
        <strain evidence="2 3">DSM 103733</strain>
    </source>
</reference>
<accession>A0A841JRP8</accession>
<gene>
    <name evidence="2" type="ORF">HNQ77_001029</name>
</gene>
<proteinExistence type="predicted"/>
<dbReference type="OrthoDB" id="126458at2"/>
<evidence type="ECO:0000256" key="1">
    <source>
        <dbReference type="SAM" id="MobiDB-lite"/>
    </source>
</evidence>
<organism evidence="2 3">
    <name type="scientific">Silvibacterium bohemicum</name>
    <dbReference type="NCBI Taxonomy" id="1577686"/>
    <lineage>
        <taxon>Bacteria</taxon>
        <taxon>Pseudomonadati</taxon>
        <taxon>Acidobacteriota</taxon>
        <taxon>Terriglobia</taxon>
        <taxon>Terriglobales</taxon>
        <taxon>Acidobacteriaceae</taxon>
        <taxon>Silvibacterium</taxon>
    </lineage>
</organism>
<evidence type="ECO:0000313" key="3">
    <source>
        <dbReference type="Proteomes" id="UP000538666"/>
    </source>
</evidence>
<keyword evidence="3" id="KW-1185">Reference proteome</keyword>
<evidence type="ECO:0000313" key="2">
    <source>
        <dbReference type="EMBL" id="MBB6143085.1"/>
    </source>
</evidence>
<dbReference type="AlphaFoldDB" id="A0A841JRP8"/>
<dbReference type="EMBL" id="JACHEK010000002">
    <property type="protein sequence ID" value="MBB6143085.1"/>
    <property type="molecule type" value="Genomic_DNA"/>
</dbReference>
<comment type="caution">
    <text evidence="2">The sequence shown here is derived from an EMBL/GenBank/DDBJ whole genome shotgun (WGS) entry which is preliminary data.</text>
</comment>
<name>A0A841JRP8_9BACT</name>
<protein>
    <submittedName>
        <fullName evidence="2">Uncharacterized protein</fullName>
    </submittedName>
</protein>
<feature type="region of interest" description="Disordered" evidence="1">
    <location>
        <begin position="149"/>
        <end position="182"/>
    </location>
</feature>
<feature type="compositionally biased region" description="Pro residues" evidence="1">
    <location>
        <begin position="166"/>
        <end position="182"/>
    </location>
</feature>